<evidence type="ECO:0000259" key="4">
    <source>
        <dbReference type="PROSITE" id="PS50866"/>
    </source>
</evidence>
<feature type="compositionally biased region" description="Acidic residues" evidence="3">
    <location>
        <begin position="351"/>
        <end position="366"/>
    </location>
</feature>
<name>A0A8J2WEK5_9CRUS</name>
<evidence type="ECO:0000256" key="1">
    <source>
        <dbReference type="ARBA" id="ARBA00022990"/>
    </source>
</evidence>
<dbReference type="SUPFAM" id="SSF101576">
    <property type="entry name" value="Supernatant protein factor (SPF), C-terminal domain"/>
    <property type="match status" value="1"/>
</dbReference>
<protein>
    <recommendedName>
        <fullName evidence="8">Golgi resident protein GCP60</fullName>
    </recommendedName>
</protein>
<dbReference type="SUPFAM" id="SSF47027">
    <property type="entry name" value="Acyl-CoA binding protein"/>
    <property type="match status" value="1"/>
</dbReference>
<dbReference type="PROSITE" id="PS51228">
    <property type="entry name" value="ACB_2"/>
    <property type="match status" value="1"/>
</dbReference>
<sequence length="552" mass="63073">MEKLVPCSVTSSEFLEKWGCDLETLYKLGLKFLKDKEGKAFHLGYDQKCKLLAFTQQVSNGPFNPDIHGNVCGVLDVIGKDRKIAWQKLGDMGRESAMLSFVETLNSACPLFHACVEAHKKEIEMKAEKEKEDIEFQLREVERLKIEAEEEAKREIQMKEQEEKRKQIKEALNLQTYEQFKTYAEQQYPENPDQQAILIRQLQEQHYIQYMQQIYQQQILSQNITKTEDTEFSQELPLDVEAAALNALASIQNIPLEPDNLSEASGNDEEEFAADIVAASMWTRKDIREFKDSVYKEGKDSIIKVGHGETVTVRVPTHVDGSCLFWEFATDNYDIGFGLFFLNGQNPLLNNEDEDDDDDENEDDVEQGGNNSSHSALIESNRPPISIVIPVYRRDCQEEVYAGSHTYPGQGVYLLKFDNSYSLWRSKTLYYRLRCLQSPDLICSITSSLYFTLTFNSCLLTLSGRTKNNSQPHKREEVEVIPPRGGETKKIGPSPAQQLFRGVTEIHQILTNFPQATCRFLVFGLSCWSLFRTITRSNGKNKSDIVDNILGQ</sequence>
<dbReference type="PROSITE" id="PS50866">
    <property type="entry name" value="GOLD"/>
    <property type="match status" value="1"/>
</dbReference>
<comment type="caution">
    <text evidence="6">The sequence shown here is derived from an EMBL/GenBank/DDBJ whole genome shotgun (WGS) entry which is preliminary data.</text>
</comment>
<dbReference type="Gene3D" id="2.60.120.680">
    <property type="entry name" value="GOLD domain"/>
    <property type="match status" value="1"/>
</dbReference>
<evidence type="ECO:0000256" key="2">
    <source>
        <dbReference type="SAM" id="Coils"/>
    </source>
</evidence>
<keyword evidence="2" id="KW-0175">Coiled coil</keyword>
<dbReference type="InterPro" id="IPR052269">
    <property type="entry name" value="Golgi-PI4KB_interaction"/>
</dbReference>
<evidence type="ECO:0008006" key="8">
    <source>
        <dbReference type="Google" id="ProtNLM"/>
    </source>
</evidence>
<dbReference type="PANTHER" id="PTHR22973:SF12">
    <property type="entry name" value="LD35087P"/>
    <property type="match status" value="1"/>
</dbReference>
<feature type="region of interest" description="Disordered" evidence="3">
    <location>
        <begin position="350"/>
        <end position="378"/>
    </location>
</feature>
<evidence type="ECO:0000256" key="3">
    <source>
        <dbReference type="SAM" id="MobiDB-lite"/>
    </source>
</evidence>
<dbReference type="OrthoDB" id="5839451at2759"/>
<proteinExistence type="predicted"/>
<dbReference type="GO" id="GO:0000139">
    <property type="term" value="C:Golgi membrane"/>
    <property type="evidence" value="ECO:0007669"/>
    <property type="project" value="TreeGrafter"/>
</dbReference>
<dbReference type="FunFam" id="1.20.80.10:FF:000017">
    <property type="entry name" value="Golgi resident protein GCP60"/>
    <property type="match status" value="1"/>
</dbReference>
<dbReference type="InterPro" id="IPR036598">
    <property type="entry name" value="GOLD_dom_sf"/>
</dbReference>
<keyword evidence="7" id="KW-1185">Reference proteome</keyword>
<dbReference type="Proteomes" id="UP000789390">
    <property type="component" value="Unassembled WGS sequence"/>
</dbReference>
<evidence type="ECO:0000313" key="6">
    <source>
        <dbReference type="EMBL" id="CAH0098659.1"/>
    </source>
</evidence>
<evidence type="ECO:0000313" key="7">
    <source>
        <dbReference type="Proteomes" id="UP000789390"/>
    </source>
</evidence>
<dbReference type="PANTHER" id="PTHR22973">
    <property type="entry name" value="LD35087P"/>
    <property type="match status" value="1"/>
</dbReference>
<feature type="coiled-coil region" evidence="2">
    <location>
        <begin position="120"/>
        <end position="178"/>
    </location>
</feature>
<dbReference type="AlphaFoldDB" id="A0A8J2WEK5"/>
<accession>A0A8J2WEK5</accession>
<reference evidence="6" key="1">
    <citation type="submission" date="2021-11" db="EMBL/GenBank/DDBJ databases">
        <authorList>
            <person name="Schell T."/>
        </authorList>
    </citation>
    <scope>NUCLEOTIDE SEQUENCE</scope>
    <source>
        <strain evidence="6">M5</strain>
    </source>
</reference>
<dbReference type="EMBL" id="CAKKLH010000004">
    <property type="protein sequence ID" value="CAH0098659.1"/>
    <property type="molecule type" value="Genomic_DNA"/>
</dbReference>
<feature type="domain" description="GOLD" evidence="4">
    <location>
        <begin position="291"/>
        <end position="435"/>
    </location>
</feature>
<dbReference type="InterPro" id="IPR035984">
    <property type="entry name" value="Acyl-CoA-binding_sf"/>
</dbReference>
<dbReference type="Pfam" id="PF00887">
    <property type="entry name" value="ACBP"/>
    <property type="match status" value="1"/>
</dbReference>
<dbReference type="InterPro" id="IPR000582">
    <property type="entry name" value="Acyl-CoA-binding_protein"/>
</dbReference>
<keyword evidence="1" id="KW-0007">Acetylation</keyword>
<gene>
    <name evidence="6" type="ORF">DGAL_LOCUS745</name>
</gene>
<feature type="domain" description="ACB" evidence="5">
    <location>
        <begin position="22"/>
        <end position="114"/>
    </location>
</feature>
<dbReference type="Pfam" id="PF13897">
    <property type="entry name" value="GOLD_2"/>
    <property type="match status" value="1"/>
</dbReference>
<organism evidence="6 7">
    <name type="scientific">Daphnia galeata</name>
    <dbReference type="NCBI Taxonomy" id="27404"/>
    <lineage>
        <taxon>Eukaryota</taxon>
        <taxon>Metazoa</taxon>
        <taxon>Ecdysozoa</taxon>
        <taxon>Arthropoda</taxon>
        <taxon>Crustacea</taxon>
        <taxon>Branchiopoda</taxon>
        <taxon>Diplostraca</taxon>
        <taxon>Cladocera</taxon>
        <taxon>Anomopoda</taxon>
        <taxon>Daphniidae</taxon>
        <taxon>Daphnia</taxon>
    </lineage>
</organism>
<dbReference type="GO" id="GO:0000062">
    <property type="term" value="F:fatty-acyl-CoA binding"/>
    <property type="evidence" value="ECO:0007669"/>
    <property type="project" value="InterPro"/>
</dbReference>
<evidence type="ECO:0000259" key="5">
    <source>
        <dbReference type="PROSITE" id="PS51228"/>
    </source>
</evidence>
<dbReference type="InterPro" id="IPR014352">
    <property type="entry name" value="FERM/acyl-CoA-bd_prot_sf"/>
</dbReference>
<dbReference type="InterPro" id="IPR009038">
    <property type="entry name" value="GOLD_dom"/>
</dbReference>
<dbReference type="Gene3D" id="1.20.80.10">
    <property type="match status" value="1"/>
</dbReference>